<evidence type="ECO:0000256" key="2">
    <source>
        <dbReference type="SAM" id="SignalP"/>
    </source>
</evidence>
<gene>
    <name evidence="3" type="ORF">E5H86_29545</name>
</gene>
<feature type="transmembrane region" description="Helical" evidence="1">
    <location>
        <begin position="43"/>
        <end position="67"/>
    </location>
</feature>
<evidence type="ECO:0000313" key="4">
    <source>
        <dbReference type="Proteomes" id="UP000531916"/>
    </source>
</evidence>
<sequence>MQQSIKLYRTLFLFVICAVIVSNPAMAGIGGLDKGTTFIGELRIWAYGFVGAVALLHVLWKVFQAYAEMDAWSGVLKSLMYAAIAGGCVAAAEVCYQIFK</sequence>
<evidence type="ECO:0008006" key="5">
    <source>
        <dbReference type="Google" id="ProtNLM"/>
    </source>
</evidence>
<organism evidence="3 4">
    <name type="scientific">Escherichia coli</name>
    <dbReference type="NCBI Taxonomy" id="562"/>
    <lineage>
        <taxon>Bacteria</taxon>
        <taxon>Pseudomonadati</taxon>
        <taxon>Pseudomonadota</taxon>
        <taxon>Gammaproteobacteria</taxon>
        <taxon>Enterobacterales</taxon>
        <taxon>Enterobacteriaceae</taxon>
        <taxon>Escherichia</taxon>
    </lineage>
</organism>
<reference evidence="3 4" key="1">
    <citation type="submission" date="2019-04" db="EMBL/GenBank/DDBJ databases">
        <authorList>
            <consortium name="NARMS: The National Antimicrobial Resistance Monitoring System"/>
        </authorList>
    </citation>
    <scope>NUCLEOTIDE SEQUENCE [LARGE SCALE GENOMIC DNA]</scope>
    <source>
        <strain evidence="3 4">FSIS11919500</strain>
    </source>
</reference>
<proteinExistence type="predicted"/>
<dbReference type="Proteomes" id="UP000531916">
    <property type="component" value="Unassembled WGS sequence"/>
</dbReference>
<keyword evidence="1" id="KW-0472">Membrane</keyword>
<evidence type="ECO:0000313" key="3">
    <source>
        <dbReference type="EMBL" id="EFC2249795.1"/>
    </source>
</evidence>
<keyword evidence="1" id="KW-1133">Transmembrane helix</keyword>
<accession>A0A826Y4H3</accession>
<evidence type="ECO:0000256" key="1">
    <source>
        <dbReference type="SAM" id="Phobius"/>
    </source>
</evidence>
<feature type="signal peptide" evidence="2">
    <location>
        <begin position="1"/>
        <end position="27"/>
    </location>
</feature>
<dbReference type="AlphaFoldDB" id="A0A826Y4H3"/>
<keyword evidence="2" id="KW-0732">Signal</keyword>
<protein>
    <recommendedName>
        <fullName evidence="5">Conjugal transfer protein</fullName>
    </recommendedName>
</protein>
<feature type="chain" id="PRO_5041182838" description="Conjugal transfer protein" evidence="2">
    <location>
        <begin position="28"/>
        <end position="100"/>
    </location>
</feature>
<name>A0A826Y4H3_ECOLX</name>
<keyword evidence="1" id="KW-0812">Transmembrane</keyword>
<dbReference type="EMBL" id="AASEPP010000173">
    <property type="protein sequence ID" value="EFC2249795.1"/>
    <property type="molecule type" value="Genomic_DNA"/>
</dbReference>
<comment type="caution">
    <text evidence="3">The sequence shown here is derived from an EMBL/GenBank/DDBJ whole genome shotgun (WGS) entry which is preliminary data.</text>
</comment>